<dbReference type="RefSeq" id="WP_145077566.1">
    <property type="nucleotide sequence ID" value="NZ_CP036425.1"/>
</dbReference>
<evidence type="ECO:0000313" key="3">
    <source>
        <dbReference type="EMBL" id="QDU34040.1"/>
    </source>
</evidence>
<dbReference type="SUPFAM" id="SSF49879">
    <property type="entry name" value="SMAD/FHA domain"/>
    <property type="match status" value="1"/>
</dbReference>
<sequence length="307" mass="34707">MPDIPSVQIRLLIGPQAGRVVTLQQSPISFGRALDNTICLDIETLSRKHGEFLFTNNLWHFTNHSPNGTRINNKKISNQPFDFFSPIKVKVGRDVLFELEPLSHAEQASTATQNGSEPEVEKSSAKRIKLFSILGSVYAAALLALVLILSSLSSSDSTMGNTKGLNITETAIRQELFKNHPKETPNPRQVAEFINHANERLALKDSEPEALYDALRALRKAQAYTDQRTFSDPIYNRLLTELQESMTKRLSDDMQQAYLLLTSRKYQAAIDHYNAIERYYPANNQSSIYRTLQKNLATAIRGREQRK</sequence>
<reference evidence="3 4" key="1">
    <citation type="submission" date="2019-02" db="EMBL/GenBank/DDBJ databases">
        <title>Deep-cultivation of Planctomycetes and their phenomic and genomic characterization uncovers novel biology.</title>
        <authorList>
            <person name="Wiegand S."/>
            <person name="Jogler M."/>
            <person name="Boedeker C."/>
            <person name="Pinto D."/>
            <person name="Vollmers J."/>
            <person name="Rivas-Marin E."/>
            <person name="Kohn T."/>
            <person name="Peeters S.H."/>
            <person name="Heuer A."/>
            <person name="Rast P."/>
            <person name="Oberbeckmann S."/>
            <person name="Bunk B."/>
            <person name="Jeske O."/>
            <person name="Meyerdierks A."/>
            <person name="Storesund J.E."/>
            <person name="Kallscheuer N."/>
            <person name="Luecker S."/>
            <person name="Lage O.M."/>
            <person name="Pohl T."/>
            <person name="Merkel B.J."/>
            <person name="Hornburger P."/>
            <person name="Mueller R.-W."/>
            <person name="Bruemmer F."/>
            <person name="Labrenz M."/>
            <person name="Spormann A.M."/>
            <person name="Op den Camp H."/>
            <person name="Overmann J."/>
            <person name="Amann R."/>
            <person name="Jetten M.S.M."/>
            <person name="Mascher T."/>
            <person name="Medema M.H."/>
            <person name="Devos D.P."/>
            <person name="Kaster A.-K."/>
            <person name="Ovreas L."/>
            <person name="Rohde M."/>
            <person name="Galperin M.Y."/>
            <person name="Jogler C."/>
        </authorList>
    </citation>
    <scope>NUCLEOTIDE SEQUENCE [LARGE SCALE GENOMIC DNA]</scope>
    <source>
        <strain evidence="3 4">KS4</strain>
    </source>
</reference>
<keyword evidence="1" id="KW-0472">Membrane</keyword>
<dbReference type="EMBL" id="CP036425">
    <property type="protein sequence ID" value="QDU34040.1"/>
    <property type="molecule type" value="Genomic_DNA"/>
</dbReference>
<dbReference type="KEGG" id="pcor:KS4_21020"/>
<dbReference type="Gene3D" id="2.60.200.20">
    <property type="match status" value="1"/>
</dbReference>
<dbReference type="GO" id="GO:0016020">
    <property type="term" value="C:membrane"/>
    <property type="evidence" value="ECO:0007669"/>
    <property type="project" value="InterPro"/>
</dbReference>
<dbReference type="Pfam" id="PF00498">
    <property type="entry name" value="FHA"/>
    <property type="match status" value="1"/>
</dbReference>
<feature type="domain" description="FHA" evidence="2">
    <location>
        <begin position="28"/>
        <end position="76"/>
    </location>
</feature>
<proteinExistence type="predicted"/>
<dbReference type="CDD" id="cd00060">
    <property type="entry name" value="FHA"/>
    <property type="match status" value="1"/>
</dbReference>
<evidence type="ECO:0000256" key="1">
    <source>
        <dbReference type="SAM" id="Phobius"/>
    </source>
</evidence>
<dbReference type="Proteomes" id="UP000317369">
    <property type="component" value="Chromosome"/>
</dbReference>
<organism evidence="3 4">
    <name type="scientific">Poriferisphaera corsica</name>
    <dbReference type="NCBI Taxonomy" id="2528020"/>
    <lineage>
        <taxon>Bacteria</taxon>
        <taxon>Pseudomonadati</taxon>
        <taxon>Planctomycetota</taxon>
        <taxon>Phycisphaerae</taxon>
        <taxon>Phycisphaerales</taxon>
        <taxon>Phycisphaeraceae</taxon>
        <taxon>Poriferisphaera</taxon>
    </lineage>
</organism>
<dbReference type="InterPro" id="IPR008984">
    <property type="entry name" value="SMAD_FHA_dom_sf"/>
</dbReference>
<gene>
    <name evidence="3" type="ORF">KS4_21020</name>
</gene>
<name>A0A517YV08_9BACT</name>
<dbReference type="InterPro" id="IPR000253">
    <property type="entry name" value="FHA_dom"/>
</dbReference>
<evidence type="ECO:0000259" key="2">
    <source>
        <dbReference type="PROSITE" id="PS50006"/>
    </source>
</evidence>
<dbReference type="InterPro" id="IPR001187">
    <property type="entry name" value="Tissue_factor"/>
</dbReference>
<dbReference type="AlphaFoldDB" id="A0A517YV08"/>
<keyword evidence="4" id="KW-1185">Reference proteome</keyword>
<keyword evidence="1" id="KW-1133">Transmembrane helix</keyword>
<dbReference type="PRINTS" id="PR00346">
    <property type="entry name" value="TISSUEFACTOR"/>
</dbReference>
<dbReference type="PROSITE" id="PS50006">
    <property type="entry name" value="FHA_DOMAIN"/>
    <property type="match status" value="1"/>
</dbReference>
<feature type="transmembrane region" description="Helical" evidence="1">
    <location>
        <begin position="130"/>
        <end position="152"/>
    </location>
</feature>
<keyword evidence="1" id="KW-0812">Transmembrane</keyword>
<evidence type="ECO:0000313" key="4">
    <source>
        <dbReference type="Proteomes" id="UP000317369"/>
    </source>
</evidence>
<protein>
    <submittedName>
        <fullName evidence="3">FHA domain protein</fullName>
    </submittedName>
</protein>
<accession>A0A517YV08</accession>
<dbReference type="OrthoDB" id="151099at2"/>